<comment type="caution">
    <text evidence="1">The sequence shown here is derived from an EMBL/GenBank/DDBJ whole genome shotgun (WGS) entry which is preliminary data.</text>
</comment>
<accession>A0AAV7WDP1</accession>
<dbReference type="AlphaFoldDB" id="A0AAV7WDP1"/>
<keyword evidence="2" id="KW-1185">Reference proteome</keyword>
<name>A0AAV7WDP1_PLEWA</name>
<proteinExistence type="predicted"/>
<evidence type="ECO:0000313" key="2">
    <source>
        <dbReference type="Proteomes" id="UP001066276"/>
    </source>
</evidence>
<protein>
    <submittedName>
        <fullName evidence="1">Uncharacterized protein</fullName>
    </submittedName>
</protein>
<organism evidence="1 2">
    <name type="scientific">Pleurodeles waltl</name>
    <name type="common">Iberian ribbed newt</name>
    <dbReference type="NCBI Taxonomy" id="8319"/>
    <lineage>
        <taxon>Eukaryota</taxon>
        <taxon>Metazoa</taxon>
        <taxon>Chordata</taxon>
        <taxon>Craniata</taxon>
        <taxon>Vertebrata</taxon>
        <taxon>Euteleostomi</taxon>
        <taxon>Amphibia</taxon>
        <taxon>Batrachia</taxon>
        <taxon>Caudata</taxon>
        <taxon>Salamandroidea</taxon>
        <taxon>Salamandridae</taxon>
        <taxon>Pleurodelinae</taxon>
        <taxon>Pleurodeles</taxon>
    </lineage>
</organism>
<dbReference type="Proteomes" id="UP001066276">
    <property type="component" value="Chromosome 1_2"/>
</dbReference>
<dbReference type="EMBL" id="JANPWB010000002">
    <property type="protein sequence ID" value="KAJ1210721.1"/>
    <property type="molecule type" value="Genomic_DNA"/>
</dbReference>
<gene>
    <name evidence="1" type="ORF">NDU88_006083</name>
</gene>
<reference evidence="1" key="1">
    <citation type="journal article" date="2022" name="bioRxiv">
        <title>Sequencing and chromosome-scale assembly of the giantPleurodeles waltlgenome.</title>
        <authorList>
            <person name="Brown T."/>
            <person name="Elewa A."/>
            <person name="Iarovenko S."/>
            <person name="Subramanian E."/>
            <person name="Araus A.J."/>
            <person name="Petzold A."/>
            <person name="Susuki M."/>
            <person name="Suzuki K.-i.T."/>
            <person name="Hayashi T."/>
            <person name="Toyoda A."/>
            <person name="Oliveira C."/>
            <person name="Osipova E."/>
            <person name="Leigh N.D."/>
            <person name="Simon A."/>
            <person name="Yun M.H."/>
        </authorList>
    </citation>
    <scope>NUCLEOTIDE SEQUENCE</scope>
    <source>
        <strain evidence="1">20211129_DDA</strain>
        <tissue evidence="1">Liver</tissue>
    </source>
</reference>
<sequence>MWVACPRELGPINQHSIDGWCKPWSCGLRWTPPAVGACHDCPLLHGGASIFTLDLPGICKWLEGDTLQGSCVVAGLCGGPGSHRAGIREEASERAVTAARPPCFRIQRSPTA</sequence>
<evidence type="ECO:0000313" key="1">
    <source>
        <dbReference type="EMBL" id="KAJ1210721.1"/>
    </source>
</evidence>